<evidence type="ECO:0000256" key="1">
    <source>
        <dbReference type="SAM" id="MobiDB-lite"/>
    </source>
</evidence>
<keyword evidence="4" id="KW-1185">Reference proteome</keyword>
<sequence length="461" mass="50909">MRRRRYPAHPGECASGCVCVCARHWRSYAPTGRRRRAAIMPLSCVCAPRAFLARDASLRLAVIPLRGMAACGLQLSYTVGKPVVRGGGGSWTPLPMYALGGRNFRLRVAVAVEEPAAGTVGGRGARWSAQKHPPSSGAGLGLGLRVAVAVHPEGMCVSIRPAGVRVGLRGYLPPLRCETPSTQGECRPRVWMFSCTGVGVVEHSKTFAPGRAESARCCRRRRRRFVFRFVFLLFIWVLSFAWGVGVDLFHRYALPFPFEAGELHYGVYNARASTATTVAFLEREKNDVDSTSPRMDDRPAQRAVKEEKQSTSGKSQDKRGLAKSTNYRTSADVLRDAAESSGKHRGQLSKRRRAIATRKTRVGGLAKVKPSFVVSWHRDRPNGKESDRRARTPRWRTTSAATRQRVSSFPSDGSPRRKHDKKIKHSRREGSTSTSTTAERGRPTNEAPGDEKRLCKTSDVL</sequence>
<evidence type="ECO:0000256" key="2">
    <source>
        <dbReference type="SAM" id="Phobius"/>
    </source>
</evidence>
<accession>A0AAD7GW58</accession>
<dbReference type="Proteomes" id="UP001215598">
    <property type="component" value="Unassembled WGS sequence"/>
</dbReference>
<evidence type="ECO:0000313" key="3">
    <source>
        <dbReference type="EMBL" id="KAJ7706544.1"/>
    </source>
</evidence>
<gene>
    <name evidence="3" type="ORF">B0H16DRAFT_1746904</name>
</gene>
<name>A0AAD7GW58_9AGAR</name>
<keyword evidence="2" id="KW-0812">Transmembrane</keyword>
<comment type="caution">
    <text evidence="3">The sequence shown here is derived from an EMBL/GenBank/DDBJ whole genome shotgun (WGS) entry which is preliminary data.</text>
</comment>
<feature type="compositionally biased region" description="Basic and acidic residues" evidence="1">
    <location>
        <begin position="376"/>
        <end position="390"/>
    </location>
</feature>
<feature type="compositionally biased region" description="Basic residues" evidence="1">
    <location>
        <begin position="343"/>
        <end position="361"/>
    </location>
</feature>
<feature type="region of interest" description="Disordered" evidence="1">
    <location>
        <begin position="285"/>
        <end position="461"/>
    </location>
</feature>
<keyword evidence="2" id="KW-1133">Transmembrane helix</keyword>
<proteinExistence type="predicted"/>
<dbReference type="EMBL" id="JARKIB010000458">
    <property type="protein sequence ID" value="KAJ7706544.1"/>
    <property type="molecule type" value="Genomic_DNA"/>
</dbReference>
<protein>
    <submittedName>
        <fullName evidence="3">Uncharacterized protein</fullName>
    </submittedName>
</protein>
<reference evidence="3" key="1">
    <citation type="submission" date="2023-03" db="EMBL/GenBank/DDBJ databases">
        <title>Massive genome expansion in bonnet fungi (Mycena s.s.) driven by repeated elements and novel gene families across ecological guilds.</title>
        <authorList>
            <consortium name="Lawrence Berkeley National Laboratory"/>
            <person name="Harder C.B."/>
            <person name="Miyauchi S."/>
            <person name="Viragh M."/>
            <person name="Kuo A."/>
            <person name="Thoen E."/>
            <person name="Andreopoulos B."/>
            <person name="Lu D."/>
            <person name="Skrede I."/>
            <person name="Drula E."/>
            <person name="Henrissat B."/>
            <person name="Morin E."/>
            <person name="Kohler A."/>
            <person name="Barry K."/>
            <person name="LaButti K."/>
            <person name="Morin E."/>
            <person name="Salamov A."/>
            <person name="Lipzen A."/>
            <person name="Mereny Z."/>
            <person name="Hegedus B."/>
            <person name="Baldrian P."/>
            <person name="Stursova M."/>
            <person name="Weitz H."/>
            <person name="Taylor A."/>
            <person name="Grigoriev I.V."/>
            <person name="Nagy L.G."/>
            <person name="Martin F."/>
            <person name="Kauserud H."/>
        </authorList>
    </citation>
    <scope>NUCLEOTIDE SEQUENCE</scope>
    <source>
        <strain evidence="3">CBHHK182m</strain>
    </source>
</reference>
<feature type="compositionally biased region" description="Basic and acidic residues" evidence="1">
    <location>
        <begin position="285"/>
        <end position="320"/>
    </location>
</feature>
<evidence type="ECO:0000313" key="4">
    <source>
        <dbReference type="Proteomes" id="UP001215598"/>
    </source>
</evidence>
<feature type="transmembrane region" description="Helical" evidence="2">
    <location>
        <begin position="225"/>
        <end position="245"/>
    </location>
</feature>
<organism evidence="3 4">
    <name type="scientific">Mycena metata</name>
    <dbReference type="NCBI Taxonomy" id="1033252"/>
    <lineage>
        <taxon>Eukaryota</taxon>
        <taxon>Fungi</taxon>
        <taxon>Dikarya</taxon>
        <taxon>Basidiomycota</taxon>
        <taxon>Agaricomycotina</taxon>
        <taxon>Agaricomycetes</taxon>
        <taxon>Agaricomycetidae</taxon>
        <taxon>Agaricales</taxon>
        <taxon>Marasmiineae</taxon>
        <taxon>Mycenaceae</taxon>
        <taxon>Mycena</taxon>
    </lineage>
</organism>
<feature type="compositionally biased region" description="Basic residues" evidence="1">
    <location>
        <begin position="416"/>
        <end position="427"/>
    </location>
</feature>
<keyword evidence="2" id="KW-0472">Membrane</keyword>
<feature type="compositionally biased region" description="Basic and acidic residues" evidence="1">
    <location>
        <begin position="333"/>
        <end position="342"/>
    </location>
</feature>
<feature type="compositionally biased region" description="Basic and acidic residues" evidence="1">
    <location>
        <begin position="439"/>
        <end position="461"/>
    </location>
</feature>
<dbReference type="AlphaFoldDB" id="A0AAD7GW58"/>
<feature type="compositionally biased region" description="Polar residues" evidence="1">
    <location>
        <begin position="395"/>
        <end position="411"/>
    </location>
</feature>